<evidence type="ECO:0000256" key="1">
    <source>
        <dbReference type="ARBA" id="ARBA00006274"/>
    </source>
</evidence>
<proteinExistence type="inferred from homology"/>
<evidence type="ECO:0000313" key="4">
    <source>
        <dbReference type="EMBL" id="KAL3313281.1"/>
    </source>
</evidence>
<organism evidence="4 5">
    <name type="scientific">Cichlidogyrus casuarinus</name>
    <dbReference type="NCBI Taxonomy" id="1844966"/>
    <lineage>
        <taxon>Eukaryota</taxon>
        <taxon>Metazoa</taxon>
        <taxon>Spiralia</taxon>
        <taxon>Lophotrochozoa</taxon>
        <taxon>Platyhelminthes</taxon>
        <taxon>Monogenea</taxon>
        <taxon>Monopisthocotylea</taxon>
        <taxon>Dactylogyridea</taxon>
        <taxon>Ancyrocephalidae</taxon>
        <taxon>Cichlidogyrus</taxon>
    </lineage>
</organism>
<sequence length="445" mass="49151">MAEVTSNLKNLLNFNFFQEATLQSPTSKNNTFNSSTMLDVSRFSNTSAFDKITTLLSNNLRLDQIGDLKGNIPTIPINDLRGNEAALFTREERLLRCRLASLYRLLDLYGWTQSIYNHISVRCSKDHFLINPFGLLYHEVQASSLVKIDGNGNVVDPGTTVLGINKAGWTLHSALHAYRPEVDCIVHVHLPDVIAVSCLKVGLLPLCPEASELLNVHGVRYHDYQGILVDEKERQSIQHDLGTEDKIMFLRNHGVVIAARSVAEAWYLLKRVIAACQVQVRLLQQGGSAYLSQVADKVKKVAQNGHSNGHTANGDAPAKKPKRPFENDAENGLDAASLKSDDLPEWTPVEKEFEAQMRILDSAGFSTGHQYRQPNLLRRGHYGPLADGYTTMATSHPGAVTWGDGMGTLDMLSDRDLSATEDFIASATSAGKVHRAKYVQTSIDN</sequence>
<feature type="domain" description="Class II aldolase/adducin N-terminal" evidence="3">
    <location>
        <begin position="97"/>
        <end position="280"/>
    </location>
</feature>
<comment type="caution">
    <text evidence="4">The sequence shown here is derived from an EMBL/GenBank/DDBJ whole genome shotgun (WGS) entry which is preliminary data.</text>
</comment>
<dbReference type="AlphaFoldDB" id="A0ABD2Q514"/>
<name>A0ABD2Q514_9PLAT</name>
<gene>
    <name evidence="4" type="primary">ADD1_4</name>
    <name evidence="4" type="ORF">Ciccas_008117</name>
</gene>
<protein>
    <submittedName>
        <fullName evidence="4">Alpha-adducin</fullName>
    </submittedName>
</protein>
<dbReference type="SMART" id="SM01007">
    <property type="entry name" value="Aldolase_II"/>
    <property type="match status" value="1"/>
</dbReference>
<reference evidence="4 5" key="1">
    <citation type="submission" date="2024-11" db="EMBL/GenBank/DDBJ databases">
        <title>Adaptive evolution of stress response genes in parasites aligns with host niche diversity.</title>
        <authorList>
            <person name="Hahn C."/>
            <person name="Resl P."/>
        </authorList>
    </citation>
    <scope>NUCLEOTIDE SEQUENCE [LARGE SCALE GENOMIC DNA]</scope>
    <source>
        <strain evidence="4">EGGRZ-B1_66</strain>
        <tissue evidence="4">Body</tissue>
    </source>
</reference>
<dbReference type="GO" id="GO:0005886">
    <property type="term" value="C:plasma membrane"/>
    <property type="evidence" value="ECO:0007669"/>
    <property type="project" value="UniProtKB-SubCell"/>
</dbReference>
<evidence type="ECO:0000313" key="5">
    <source>
        <dbReference type="Proteomes" id="UP001626550"/>
    </source>
</evidence>
<evidence type="ECO:0000256" key="2">
    <source>
        <dbReference type="SAM" id="MobiDB-lite"/>
    </source>
</evidence>
<comment type="similarity">
    <text evidence="1">Belongs to the aldolase class II family. Adducin subfamily.</text>
</comment>
<keyword evidence="5" id="KW-1185">Reference proteome</keyword>
<dbReference type="Gene3D" id="3.40.225.10">
    <property type="entry name" value="Class II aldolase/adducin N-terminal domain"/>
    <property type="match status" value="1"/>
</dbReference>
<evidence type="ECO:0000259" key="3">
    <source>
        <dbReference type="SMART" id="SM01007"/>
    </source>
</evidence>
<dbReference type="NCBIfam" id="NF005451">
    <property type="entry name" value="PRK07044.1"/>
    <property type="match status" value="1"/>
</dbReference>
<dbReference type="InterPro" id="IPR036409">
    <property type="entry name" value="Aldolase_II/adducin_N_sf"/>
</dbReference>
<dbReference type="EMBL" id="JBJKFK010001365">
    <property type="protein sequence ID" value="KAL3313281.1"/>
    <property type="molecule type" value="Genomic_DNA"/>
</dbReference>
<dbReference type="PANTHER" id="PTHR10672">
    <property type="entry name" value="ADDUCIN"/>
    <property type="match status" value="1"/>
</dbReference>
<dbReference type="InterPro" id="IPR051017">
    <property type="entry name" value="Aldolase-II_Adducin_sf"/>
</dbReference>
<dbReference type="Pfam" id="PF00596">
    <property type="entry name" value="Aldolase_II"/>
    <property type="match status" value="1"/>
</dbReference>
<feature type="region of interest" description="Disordered" evidence="2">
    <location>
        <begin position="304"/>
        <end position="339"/>
    </location>
</feature>
<dbReference type="InterPro" id="IPR001303">
    <property type="entry name" value="Aldolase_II/adducin_N"/>
</dbReference>
<accession>A0ABD2Q514</accession>
<dbReference type="Proteomes" id="UP001626550">
    <property type="component" value="Unassembled WGS sequence"/>
</dbReference>
<dbReference type="PANTHER" id="PTHR10672:SF3">
    <property type="entry name" value="PROTEIN HU-LI TAI SHAO"/>
    <property type="match status" value="1"/>
</dbReference>
<dbReference type="SUPFAM" id="SSF53639">
    <property type="entry name" value="AraD/HMP-PK domain-like"/>
    <property type="match status" value="1"/>
</dbReference>